<dbReference type="GO" id="GO:0005516">
    <property type="term" value="F:calmodulin binding"/>
    <property type="evidence" value="ECO:0007669"/>
    <property type="project" value="UniProtKB-KW"/>
</dbReference>
<evidence type="ECO:0000256" key="4">
    <source>
        <dbReference type="ARBA" id="ARBA00022821"/>
    </source>
</evidence>
<evidence type="ECO:0000256" key="6">
    <source>
        <dbReference type="ARBA" id="ARBA00023136"/>
    </source>
</evidence>
<feature type="compositionally biased region" description="Basic and acidic residues" evidence="9">
    <location>
        <begin position="436"/>
        <end position="445"/>
    </location>
</feature>
<evidence type="ECO:0000256" key="5">
    <source>
        <dbReference type="ARBA" id="ARBA00022989"/>
    </source>
</evidence>
<dbReference type="Pfam" id="PF03094">
    <property type="entry name" value="Mlo"/>
    <property type="match status" value="2"/>
</dbReference>
<gene>
    <name evidence="8" type="primary">MLO</name>
    <name evidence="11" type="ORF">Cni_G25623</name>
</gene>
<keyword evidence="12" id="KW-1185">Reference proteome</keyword>
<evidence type="ECO:0000256" key="10">
    <source>
        <dbReference type="SAM" id="Phobius"/>
    </source>
</evidence>
<keyword evidence="6 8" id="KW-0472">Membrane</keyword>
<feature type="transmembrane region" description="Helical" evidence="10">
    <location>
        <begin position="328"/>
        <end position="356"/>
    </location>
</feature>
<evidence type="ECO:0000256" key="9">
    <source>
        <dbReference type="SAM" id="MobiDB-lite"/>
    </source>
</evidence>
<keyword evidence="8" id="KW-0112">Calmodulin-binding</keyword>
<evidence type="ECO:0000256" key="7">
    <source>
        <dbReference type="ARBA" id="ARBA00023265"/>
    </source>
</evidence>
<protein>
    <recommendedName>
        <fullName evidence="8">MLO-like protein</fullName>
    </recommendedName>
</protein>
<accession>A0AAQ3KY96</accession>
<feature type="transmembrane region" description="Helical" evidence="10">
    <location>
        <begin position="233"/>
        <end position="251"/>
    </location>
</feature>
<reference evidence="11 12" key="1">
    <citation type="submission" date="2023-10" db="EMBL/GenBank/DDBJ databases">
        <title>Chromosome-scale genome assembly provides insights into flower coloration mechanisms of Canna indica.</title>
        <authorList>
            <person name="Li C."/>
        </authorList>
    </citation>
    <scope>NUCLEOTIDE SEQUENCE [LARGE SCALE GENOMIC DNA]</scope>
    <source>
        <tissue evidence="11">Flower</tissue>
    </source>
</reference>
<feature type="transmembrane region" description="Helical" evidence="10">
    <location>
        <begin position="12"/>
        <end position="34"/>
    </location>
</feature>
<comment type="domain">
    <text evidence="8">The C-terminus contains a calmodulin-binding domain, which binds calmodulin in a calcium-dependent fashion.</text>
</comment>
<dbReference type="PANTHER" id="PTHR31942">
    <property type="entry name" value="MLO-LIKE PROTEIN 1"/>
    <property type="match status" value="1"/>
</dbReference>
<proteinExistence type="inferred from homology"/>
<dbReference type="GO" id="GO:0016020">
    <property type="term" value="C:membrane"/>
    <property type="evidence" value="ECO:0007669"/>
    <property type="project" value="UniProtKB-SubCell"/>
</dbReference>
<dbReference type="GO" id="GO:0006952">
    <property type="term" value="P:defense response"/>
    <property type="evidence" value="ECO:0007669"/>
    <property type="project" value="UniProtKB-KW"/>
</dbReference>
<evidence type="ECO:0000256" key="3">
    <source>
        <dbReference type="ARBA" id="ARBA00022692"/>
    </source>
</evidence>
<dbReference type="InterPro" id="IPR004326">
    <property type="entry name" value="Mlo"/>
</dbReference>
<dbReference type="AlphaFoldDB" id="A0AAQ3KY96"/>
<comment type="subcellular location">
    <subcellularLocation>
        <location evidence="1 8">Membrane</location>
        <topology evidence="1 8">Multi-pass membrane protein</topology>
    </subcellularLocation>
</comment>
<feature type="transmembrane region" description="Helical" evidence="10">
    <location>
        <begin position="292"/>
        <end position="316"/>
    </location>
</feature>
<dbReference type="Proteomes" id="UP001327560">
    <property type="component" value="Chromosome 8"/>
</dbReference>
<feature type="region of interest" description="Disordered" evidence="9">
    <location>
        <begin position="421"/>
        <end position="482"/>
    </location>
</feature>
<feature type="compositionally biased region" description="Basic and acidic residues" evidence="9">
    <location>
        <begin position="456"/>
        <end position="474"/>
    </location>
</feature>
<dbReference type="PANTHER" id="PTHR31942:SF82">
    <property type="entry name" value="MLO PROTEIN HOMOLOG 1"/>
    <property type="match status" value="1"/>
</dbReference>
<evidence type="ECO:0000256" key="8">
    <source>
        <dbReference type="RuleBase" id="RU280816"/>
    </source>
</evidence>
<feature type="transmembrane region" description="Helical" evidence="10">
    <location>
        <begin position="40"/>
        <end position="61"/>
    </location>
</feature>
<evidence type="ECO:0000256" key="1">
    <source>
        <dbReference type="ARBA" id="ARBA00004141"/>
    </source>
</evidence>
<organism evidence="11 12">
    <name type="scientific">Canna indica</name>
    <name type="common">Indian-shot</name>
    <dbReference type="NCBI Taxonomy" id="4628"/>
    <lineage>
        <taxon>Eukaryota</taxon>
        <taxon>Viridiplantae</taxon>
        <taxon>Streptophyta</taxon>
        <taxon>Embryophyta</taxon>
        <taxon>Tracheophyta</taxon>
        <taxon>Spermatophyta</taxon>
        <taxon>Magnoliopsida</taxon>
        <taxon>Liliopsida</taxon>
        <taxon>Zingiberales</taxon>
        <taxon>Cannaceae</taxon>
        <taxon>Canna</taxon>
    </lineage>
</organism>
<evidence type="ECO:0000256" key="2">
    <source>
        <dbReference type="ARBA" id="ARBA00006574"/>
    </source>
</evidence>
<evidence type="ECO:0000313" key="11">
    <source>
        <dbReference type="EMBL" id="WOL16835.1"/>
    </source>
</evidence>
<sequence>MAAGSNGGDRSLIETPTWAVALVVAVMVVISIAIEHGIHNLGKVLFILTCIYIIVSLILIFERMQWFHKRQKKAMNEALEKIKAELMLLGFISLLLTIGQAPISSICVPAKVVNTMLPCNGGKGGGGGGGDDADNDANRRKLLWRRVLAAGSSTTNSCPDVALFRQFFGSVTKVDYLTMRHGFINAHLSQNNNFNFHKYIKRSLEDDFKVVVGISPPLWVLATIILLLDVNGYYTLATVSVVPLVVLLVVGTKLELVIMEMAQEIQDKTNIIIGAPLVQPNNKFFWFNKPQWILFLIHLTLFENAFQMAHFLWTWYAFKLNSCFYEKFWLTVVKVVMGVSLQILCSYITLPLYALVTQMGSHMKKAIFEEQTAKALKKWTEAARKRKKLRDAGVDVASGFISGDSTPGVGSSPVHLLHKFNTRSTDRQSAPPSPRSEIDDSEHQMKASTLINLEEFESRRPAKSMDGKMDKDEFSFDSPYHN</sequence>
<dbReference type="EMBL" id="CP136897">
    <property type="protein sequence ID" value="WOL16835.1"/>
    <property type="molecule type" value="Genomic_DNA"/>
</dbReference>
<keyword evidence="3 8" id="KW-0812">Transmembrane</keyword>
<feature type="transmembrane region" description="Helical" evidence="10">
    <location>
        <begin position="208"/>
        <end position="227"/>
    </location>
</feature>
<comment type="similarity">
    <text evidence="2 8">Belongs to the MLO family.</text>
</comment>
<keyword evidence="7 8" id="KW-0568">Pathogenesis-related protein</keyword>
<comment type="function">
    <text evidence="8">May be involved in modulation of pathogen defense and leaf cell death.</text>
</comment>
<keyword evidence="4 8" id="KW-0611">Plant defense</keyword>
<keyword evidence="5 8" id="KW-1133">Transmembrane helix</keyword>
<name>A0AAQ3KY96_9LILI</name>
<evidence type="ECO:0000313" key="12">
    <source>
        <dbReference type="Proteomes" id="UP001327560"/>
    </source>
</evidence>